<organism evidence="1 2">
    <name type="scientific">Aurantibacter aestuarii</name>
    <dbReference type="NCBI Taxonomy" id="1266046"/>
    <lineage>
        <taxon>Bacteria</taxon>
        <taxon>Pseudomonadati</taxon>
        <taxon>Bacteroidota</taxon>
        <taxon>Flavobacteriia</taxon>
        <taxon>Flavobacteriales</taxon>
        <taxon>Flavobacteriaceae</taxon>
        <taxon>Aurantibacter</taxon>
    </lineage>
</organism>
<dbReference type="SUPFAM" id="SSF56801">
    <property type="entry name" value="Acetyl-CoA synthetase-like"/>
    <property type="match status" value="1"/>
</dbReference>
<dbReference type="Gene3D" id="3.40.50.12780">
    <property type="entry name" value="N-terminal domain of ligase-like"/>
    <property type="match status" value="1"/>
</dbReference>
<reference evidence="1 2" key="1">
    <citation type="submission" date="2018-03" db="EMBL/GenBank/DDBJ databases">
        <title>Mesoflavibacter sp. HG37 and Mesoflavibacter sp. HG96 sp.nov., two marine bacteria isolated from seawater of Western Pacific Ocean.</title>
        <authorList>
            <person name="Cheng H."/>
            <person name="Wu Y.-H."/>
            <person name="Guo L.-L."/>
            <person name="Xu X.-W."/>
        </authorList>
    </citation>
    <scope>NUCLEOTIDE SEQUENCE [LARGE SCALE GENOMIC DNA]</scope>
    <source>
        <strain evidence="1 2">KCTC 32269</strain>
    </source>
</reference>
<dbReference type="AlphaFoldDB" id="A0A2T1NCS7"/>
<dbReference type="InterPro" id="IPR042099">
    <property type="entry name" value="ANL_N_sf"/>
</dbReference>
<proteinExistence type="predicted"/>
<name>A0A2T1NCS7_9FLAO</name>
<dbReference type="Proteomes" id="UP000238426">
    <property type="component" value="Unassembled WGS sequence"/>
</dbReference>
<dbReference type="EMBL" id="PXOQ01000007">
    <property type="protein sequence ID" value="PSG90250.1"/>
    <property type="molecule type" value="Genomic_DNA"/>
</dbReference>
<comment type="caution">
    <text evidence="1">The sequence shown here is derived from an EMBL/GenBank/DDBJ whole genome shotgun (WGS) entry which is preliminary data.</text>
</comment>
<dbReference type="InterPro" id="IPR053158">
    <property type="entry name" value="CapK_Type1_Caps_Biosynth"/>
</dbReference>
<gene>
    <name evidence="1" type="ORF">C7H52_02930</name>
</gene>
<dbReference type="PANTHER" id="PTHR36932">
    <property type="entry name" value="CAPSULAR POLYSACCHARIDE BIOSYNTHESIS PROTEIN"/>
    <property type="match status" value="1"/>
</dbReference>
<protein>
    <submittedName>
        <fullName evidence="1">AMP-binding protein</fullName>
    </submittedName>
</protein>
<evidence type="ECO:0000313" key="1">
    <source>
        <dbReference type="EMBL" id="PSG90250.1"/>
    </source>
</evidence>
<sequence>MKLFSWSLRFNGFPMKRAKADFEAIKSIPEEEFEDYINIKKRAILDFHLEHNSFYKNHLKEISTEHWNAIPILSKKDFQQPLKQRLSEGYHYRNQYVNKTSGSSGNPFIFAKDKYCHALTWNEFMDCYSWYDIDLDDSYQARFYGIPLQKVSYYKERFKDWLSHRYRFSVFNLSADAMKENLNLFKYQKFEYINGYTSAIVQFAKYLEQENVILSQVCPSLKCCIVTSEMLYEKDRLLLEKQFNIPIVNEYGAAEVGLIAFKNPDGTWKVNSETILVEILDENNKVLPYGEEGKIVITSLYNKAHPIIRYELGDIGVLDEKSTPKYPILKTLLGRTSDLITLPSGKKAAGLTFYYITKTVIEDEAHVKEFVITQLEQDLFKITYVSSETLTELQKKDIYKAVETYLESGLRLEFEKVTELKRSKSGKLKQFTSLV</sequence>
<dbReference type="RefSeq" id="WP_106462390.1">
    <property type="nucleotide sequence ID" value="NZ_PXOQ01000007.1"/>
</dbReference>
<dbReference type="PANTHER" id="PTHR36932:SF1">
    <property type="entry name" value="CAPSULAR POLYSACCHARIDE BIOSYNTHESIS PROTEIN"/>
    <property type="match status" value="1"/>
</dbReference>
<evidence type="ECO:0000313" key="2">
    <source>
        <dbReference type="Proteomes" id="UP000238426"/>
    </source>
</evidence>
<dbReference type="OrthoDB" id="580775at2"/>
<keyword evidence="2" id="KW-1185">Reference proteome</keyword>
<accession>A0A2T1NCS7</accession>